<sequence>MAPNLAASQRELIRDMIFSGNFTDVSIARTAGCTPRTIYNIRANLDKPNPIQTKEIVVCDVKKDYLYIDNKLPFDINPWAEFKNIIVESSKSDSNRITFSSFPNLKKVVNGVRLTPHMAHGRLLSIGKPCCSPRLDILKDEGRWLSQKPRWMDQARESYESPGDVEGIPFMVHNLMFGKPDDFYEVALTQASELGFRSTTSEEEGLEWG</sequence>
<protein>
    <submittedName>
        <fullName evidence="1">Uncharacterized protein</fullName>
    </submittedName>
</protein>
<accession>A0A7J6IDQ2</accession>
<organism evidence="1 2">
    <name type="scientific">Colletotrichum fructicola (strain Nara gc5)</name>
    <name type="common">Anthracnose fungus</name>
    <name type="synonym">Colletotrichum gloeosporioides (strain Nara gc5)</name>
    <dbReference type="NCBI Taxonomy" id="1213859"/>
    <lineage>
        <taxon>Eukaryota</taxon>
        <taxon>Fungi</taxon>
        <taxon>Dikarya</taxon>
        <taxon>Ascomycota</taxon>
        <taxon>Pezizomycotina</taxon>
        <taxon>Sordariomycetes</taxon>
        <taxon>Hypocreomycetidae</taxon>
        <taxon>Glomerellales</taxon>
        <taxon>Glomerellaceae</taxon>
        <taxon>Colletotrichum</taxon>
        <taxon>Colletotrichum gloeosporioides species complex</taxon>
    </lineage>
</organism>
<dbReference type="AlphaFoldDB" id="A0A7J6IDQ2"/>
<evidence type="ECO:0000313" key="2">
    <source>
        <dbReference type="Proteomes" id="UP000011096"/>
    </source>
</evidence>
<gene>
    <name evidence="1" type="ORF">CGGC5_v017216</name>
</gene>
<comment type="caution">
    <text evidence="1">The sequence shown here is derived from an EMBL/GenBank/DDBJ whole genome shotgun (WGS) entry which is preliminary data.</text>
</comment>
<dbReference type="InParanoid" id="A0A7J6IDQ2"/>
<dbReference type="GeneID" id="90980734"/>
<reference evidence="1 2" key="2">
    <citation type="submission" date="2020-04" db="EMBL/GenBank/DDBJ databases">
        <title>Genome sequencing and assembly of multiple isolates from the Colletotrichum gloeosporioides species complex.</title>
        <authorList>
            <person name="Gan P."/>
            <person name="Shirasu K."/>
        </authorList>
    </citation>
    <scope>NUCLEOTIDE SEQUENCE [LARGE SCALE GENOMIC DNA]</scope>
    <source>
        <strain evidence="1 2">Nara gc5</strain>
    </source>
</reference>
<evidence type="ECO:0000313" key="1">
    <source>
        <dbReference type="EMBL" id="KAF4474382.1"/>
    </source>
</evidence>
<dbReference type="Proteomes" id="UP000011096">
    <property type="component" value="Unassembled WGS sequence"/>
</dbReference>
<dbReference type="OrthoDB" id="4368392at2759"/>
<reference evidence="1 2" key="1">
    <citation type="submission" date="2012-08" db="EMBL/GenBank/DDBJ databases">
        <authorList>
            <person name="Gan P.H.P."/>
            <person name="Ikeda K."/>
            <person name="Irieda H."/>
            <person name="Narusaka M."/>
            <person name="O'Connell R.J."/>
            <person name="Narusaka Y."/>
            <person name="Takano Y."/>
            <person name="Kubo Y."/>
            <person name="Shirasu K."/>
        </authorList>
    </citation>
    <scope>NUCLEOTIDE SEQUENCE [LARGE SCALE GENOMIC DNA]</scope>
    <source>
        <strain evidence="1 2">Nara gc5</strain>
    </source>
</reference>
<keyword evidence="2" id="KW-1185">Reference proteome</keyword>
<dbReference type="RefSeq" id="XP_066006981.1">
    <property type="nucleotide sequence ID" value="XM_066153833.1"/>
</dbReference>
<name>A0A7J6IDQ2_COLFN</name>
<proteinExistence type="predicted"/>
<dbReference type="EMBL" id="ANPB02000011">
    <property type="protein sequence ID" value="KAF4474382.1"/>
    <property type="molecule type" value="Genomic_DNA"/>
</dbReference>